<feature type="binding site" evidence="12">
    <location>
        <position position="54"/>
    </location>
    <ligand>
        <name>CoA</name>
        <dbReference type="ChEBI" id="CHEBI:57287"/>
    </ligand>
</feature>
<evidence type="ECO:0000256" key="9">
    <source>
        <dbReference type="ARBA" id="ARBA00031996"/>
    </source>
</evidence>
<gene>
    <name evidence="16" type="ORF">PhaeoP97_02822</name>
</gene>
<comment type="similarity">
    <text evidence="3">Belongs to the P-Pant transferase superfamily. EntD family.</text>
</comment>
<evidence type="ECO:0000256" key="2">
    <source>
        <dbReference type="ARBA" id="ARBA00004993"/>
    </source>
</evidence>
<dbReference type="InterPro" id="IPR008278">
    <property type="entry name" value="4-PPantetheinyl_Trfase_dom"/>
</dbReference>
<dbReference type="Pfam" id="PF01648">
    <property type="entry name" value="ACPS"/>
    <property type="match status" value="1"/>
</dbReference>
<keyword evidence="13" id="KW-0479">Metal-binding</keyword>
<dbReference type="RefSeq" id="WP_072505568.1">
    <property type="nucleotide sequence ID" value="NZ_CP016364.1"/>
</dbReference>
<evidence type="ECO:0000256" key="6">
    <source>
        <dbReference type="ARBA" id="ARBA00022679"/>
    </source>
</evidence>
<evidence type="ECO:0000313" key="16">
    <source>
        <dbReference type="EMBL" id="APG48199.1"/>
    </source>
</evidence>
<dbReference type="Proteomes" id="UP000183859">
    <property type="component" value="Chromosome"/>
</dbReference>
<evidence type="ECO:0000259" key="15">
    <source>
        <dbReference type="Pfam" id="PF17837"/>
    </source>
</evidence>
<feature type="binding site" evidence="12">
    <location>
        <position position="166"/>
    </location>
    <ligand>
        <name>CoA</name>
        <dbReference type="ChEBI" id="CHEBI:57287"/>
    </ligand>
</feature>
<evidence type="ECO:0000256" key="11">
    <source>
        <dbReference type="ARBA" id="ARBA00049191"/>
    </source>
</evidence>
<evidence type="ECO:0000256" key="13">
    <source>
        <dbReference type="PIRSR" id="PIRSR603542-2"/>
    </source>
</evidence>
<feature type="binding site" evidence="13">
    <location>
        <position position="120"/>
    </location>
    <ligand>
        <name>Mg(2+)</name>
        <dbReference type="ChEBI" id="CHEBI:18420"/>
    </ligand>
</feature>
<feature type="binding site" evidence="12">
    <location>
        <begin position="98"/>
        <end position="99"/>
    </location>
    <ligand>
        <name>CoA</name>
        <dbReference type="ChEBI" id="CHEBI:57287"/>
    </ligand>
</feature>
<evidence type="ECO:0000256" key="7">
    <source>
        <dbReference type="ARBA" id="ARBA00023191"/>
    </source>
</evidence>
<dbReference type="SUPFAM" id="SSF56214">
    <property type="entry name" value="4'-phosphopantetheinyl transferase"/>
    <property type="match status" value="1"/>
</dbReference>
<dbReference type="GO" id="GO:0000287">
    <property type="term" value="F:magnesium ion binding"/>
    <property type="evidence" value="ECO:0007669"/>
    <property type="project" value="InterPro"/>
</dbReference>
<comment type="catalytic activity">
    <reaction evidence="11">
        <text>apo-[peptidyl-carrier protein] + CoA = holo-[peptidyl-carrier protein] + adenosine 3',5'-bisphosphate + H(+)</text>
        <dbReference type="Rhea" id="RHEA:46228"/>
        <dbReference type="Rhea" id="RHEA-COMP:11479"/>
        <dbReference type="Rhea" id="RHEA-COMP:11480"/>
        <dbReference type="ChEBI" id="CHEBI:15378"/>
        <dbReference type="ChEBI" id="CHEBI:29999"/>
        <dbReference type="ChEBI" id="CHEBI:57287"/>
        <dbReference type="ChEBI" id="CHEBI:58343"/>
        <dbReference type="ChEBI" id="CHEBI:64479"/>
    </reaction>
</comment>
<dbReference type="InterPro" id="IPR003542">
    <property type="entry name" value="Enbac_synth_compD-like"/>
</dbReference>
<keyword evidence="13" id="KW-0460">Magnesium</keyword>
<evidence type="ECO:0000259" key="14">
    <source>
        <dbReference type="Pfam" id="PF01648"/>
    </source>
</evidence>
<comment type="pathway">
    <text evidence="2">Siderophore biosynthesis; enterobactin biosynthesis.</text>
</comment>
<comment type="subunit">
    <text evidence="4">EntB, EntD, EntE, and EntF form a multienzyme complex called enterobactin synthase.</text>
</comment>
<proteinExistence type="inferred from homology"/>
<accession>A0A1L3I7Q2</accession>
<feature type="binding site" evidence="12">
    <location>
        <position position="120"/>
    </location>
    <ligand>
        <name>CoA</name>
        <dbReference type="ChEBI" id="CHEBI:57287"/>
    </ligand>
</feature>
<dbReference type="GO" id="GO:0009239">
    <property type="term" value="P:enterobactin biosynthetic process"/>
    <property type="evidence" value="ECO:0007669"/>
    <property type="project" value="UniProtKB-UniPathway"/>
</dbReference>
<dbReference type="EMBL" id="CP016364">
    <property type="protein sequence ID" value="APG48199.1"/>
    <property type="molecule type" value="Genomic_DNA"/>
</dbReference>
<dbReference type="PRINTS" id="PR01399">
    <property type="entry name" value="ENTSNTHTASED"/>
</dbReference>
<reference evidence="17" key="1">
    <citation type="submission" date="2016-07" db="EMBL/GenBank/DDBJ databases">
        <title>Phaeobacter portensis sp. nov., a tropodithietic acid producing bacterium isolated from a German harbor.</title>
        <authorList>
            <person name="Freese H.M."/>
            <person name="Bunk B."/>
            <person name="Breider S."/>
            <person name="Brinkhoff T."/>
        </authorList>
    </citation>
    <scope>NUCLEOTIDE SEQUENCE [LARGE SCALE GENOMIC DNA]</scope>
    <source>
        <strain evidence="17">P97</strain>
    </source>
</reference>
<organism evidence="16 17">
    <name type="scientific">Phaeobacter porticola</name>
    <dbReference type="NCBI Taxonomy" id="1844006"/>
    <lineage>
        <taxon>Bacteria</taxon>
        <taxon>Pseudomonadati</taxon>
        <taxon>Pseudomonadota</taxon>
        <taxon>Alphaproteobacteria</taxon>
        <taxon>Rhodobacterales</taxon>
        <taxon>Roseobacteraceae</taxon>
        <taxon>Phaeobacter</taxon>
    </lineage>
</organism>
<dbReference type="AlphaFoldDB" id="A0A1L3I7Q2"/>
<dbReference type="GO" id="GO:0005886">
    <property type="term" value="C:plasma membrane"/>
    <property type="evidence" value="ECO:0007669"/>
    <property type="project" value="TreeGrafter"/>
</dbReference>
<evidence type="ECO:0000256" key="4">
    <source>
        <dbReference type="ARBA" id="ARBA00011503"/>
    </source>
</evidence>
<feature type="binding site" evidence="12">
    <location>
        <position position="62"/>
    </location>
    <ligand>
        <name>CoA</name>
        <dbReference type="ChEBI" id="CHEBI:57287"/>
    </ligand>
</feature>
<comment type="catalytic activity">
    <reaction evidence="10">
        <text>apo-[aryl-carrier protein] + CoA = holo-[aryl-carrier protein] + adenosine 3',5'-bisphosphate + H(+)</text>
        <dbReference type="Rhea" id="RHEA:48404"/>
        <dbReference type="Rhea" id="RHEA-COMP:15903"/>
        <dbReference type="Rhea" id="RHEA-COMP:17557"/>
        <dbReference type="ChEBI" id="CHEBI:15378"/>
        <dbReference type="ChEBI" id="CHEBI:29999"/>
        <dbReference type="ChEBI" id="CHEBI:57287"/>
        <dbReference type="ChEBI" id="CHEBI:58343"/>
        <dbReference type="ChEBI" id="CHEBI:64479"/>
    </reaction>
</comment>
<dbReference type="InterPro" id="IPR041354">
    <property type="entry name" value="4PPT_N"/>
</dbReference>
<keyword evidence="6 16" id="KW-0808">Transferase</keyword>
<dbReference type="InterPro" id="IPR037143">
    <property type="entry name" value="4-PPantetheinyl_Trfase_dom_sf"/>
</dbReference>
<feature type="domain" description="4'-phosphopantetheinyl transferase N-terminal" evidence="15">
    <location>
        <begin position="48"/>
        <end position="109"/>
    </location>
</feature>
<dbReference type="PANTHER" id="PTHR38096">
    <property type="entry name" value="ENTEROBACTIN SYNTHASE COMPONENT D"/>
    <property type="match status" value="1"/>
</dbReference>
<dbReference type="Pfam" id="PF17837">
    <property type="entry name" value="4PPT_N"/>
    <property type="match status" value="1"/>
</dbReference>
<comment type="function">
    <text evidence="1">Involved in the biosynthesis of the siderophore enterobactin (enterochelin), which is a macrocyclic trimeric lactone of N-(2,3-dihydroxybenzoyl)-serine. The serine trilactone serves as a scaffolding for the three catechol functionalities that provide hexadentate coordination for the tightly ligated iron(2+) atoms. Plays an essential role in the assembly of the enterobactin by catalyzing the transfer of the 4'-phosphopantetheine (Ppant) moiety from coenzyme A to the apo-domains of both EntB (ArCP domain) and EntF (PCP domain) to yield their holo-forms which make them competent for the activation of 2,3-dihydroxybenzoate (DHB) and L-serine, respectively.</text>
</comment>
<sequence length="236" mass="25561" precursor="true">MSVAALSPNTRYRALIRPLFAETVAVEVCDPQGTPPAPFMEEAACLSPNAVEKRRREFAAGRAAAHHAMETLGLSACAIPVGPKRAPVWPTGVVGSISHCHSIAVAVVAHPQDMHGLGVDVEEDVPLSENLIPQICRPAERDWLSRQDNPGQLAKVIFSAKEAAYKCQYRLSECFFGFDGMELDMELAQTPERTSGRFSARFTADQLPFCRGDTIEGCFVIGEGLIATAAQLPQVR</sequence>
<evidence type="ECO:0000256" key="10">
    <source>
        <dbReference type="ARBA" id="ARBA00049176"/>
    </source>
</evidence>
<dbReference type="GO" id="GO:0008897">
    <property type="term" value="F:holo-[acyl-carrier-protein] synthase activity"/>
    <property type="evidence" value="ECO:0007669"/>
    <property type="project" value="InterPro"/>
</dbReference>
<evidence type="ECO:0000256" key="5">
    <source>
        <dbReference type="ARBA" id="ARBA00019087"/>
    </source>
</evidence>
<evidence type="ECO:0000256" key="1">
    <source>
        <dbReference type="ARBA" id="ARBA00003937"/>
    </source>
</evidence>
<evidence type="ECO:0000313" key="17">
    <source>
        <dbReference type="Proteomes" id="UP000183859"/>
    </source>
</evidence>
<feature type="binding site" evidence="12">
    <location>
        <position position="162"/>
    </location>
    <ligand>
        <name>CoA</name>
        <dbReference type="ChEBI" id="CHEBI:57287"/>
    </ligand>
</feature>
<feature type="domain" description="4'-phosphopantetheinyl transferase" evidence="14">
    <location>
        <begin position="116"/>
        <end position="194"/>
    </location>
</feature>
<dbReference type="OrthoDB" id="8210607at2"/>
<evidence type="ECO:0000256" key="12">
    <source>
        <dbReference type="PIRSR" id="PIRSR603542-1"/>
    </source>
</evidence>
<dbReference type="STRING" id="1844006.PhaeoP97_02822"/>
<dbReference type="PANTHER" id="PTHR38096:SF1">
    <property type="entry name" value="ENTEROBACTIN SYNTHASE COMPONENT D"/>
    <property type="match status" value="1"/>
</dbReference>
<name>A0A1L3I7Q2_9RHOB</name>
<evidence type="ECO:0000256" key="8">
    <source>
        <dbReference type="ARBA" id="ARBA00029894"/>
    </source>
</evidence>
<evidence type="ECO:0000256" key="3">
    <source>
        <dbReference type="ARBA" id="ARBA00008342"/>
    </source>
</evidence>
<dbReference type="Gene3D" id="3.90.470.20">
    <property type="entry name" value="4'-phosphopantetheinyl transferase domain"/>
    <property type="match status" value="1"/>
</dbReference>
<keyword evidence="17" id="KW-1185">Reference proteome</keyword>
<dbReference type="UniPathway" id="UPA00017"/>
<protein>
    <recommendedName>
        <fullName evidence="5">Enterobactin synthase component D</fullName>
    </recommendedName>
    <alternativeName>
        <fullName evidence="8">4'-phosphopantetheinyl transferase EntD</fullName>
    </alternativeName>
    <alternativeName>
        <fullName evidence="9">Enterochelin synthase D</fullName>
    </alternativeName>
</protein>
<keyword evidence="7" id="KW-0259">Enterobactin biosynthesis</keyword>
<dbReference type="KEGG" id="php:PhaeoP97_02822"/>
<comment type="cofactor">
    <cofactor evidence="13">
        <name>Mg(2+)</name>
        <dbReference type="ChEBI" id="CHEBI:18420"/>
    </cofactor>
</comment>
<feature type="binding site" evidence="13">
    <location>
        <position position="122"/>
    </location>
    <ligand>
        <name>Mg(2+)</name>
        <dbReference type="ChEBI" id="CHEBI:18420"/>
    </ligand>
</feature>
<dbReference type="GO" id="GO:0009366">
    <property type="term" value="C:enterobactin synthetase complex"/>
    <property type="evidence" value="ECO:0007669"/>
    <property type="project" value="InterPro"/>
</dbReference>